<proteinExistence type="predicted"/>
<evidence type="ECO:0000313" key="3">
    <source>
        <dbReference type="EMBL" id="QSS61602.1"/>
    </source>
</evidence>
<sequence>MMEEARRQASQKRLKPRKTSAVSAGIGELSPMDSKSFYLSTFVAASANTSRLGSKQCAMTFPFDSRPHAKLVFIMTSQESSDDCVETHLDPITLAVYNERYFMQIISAIGFDQRPYQTTQSWLAIFQRKFHSTGKIIIHRSFVIDIVPDRDKYLVKHVDAIPISWLSGLAWTDGIILLAIIVTVIMPQFPHLIPFAAGQVADQRCAVMGCFNRRRA</sequence>
<dbReference type="OrthoDB" id="10559408at2759"/>
<feature type="compositionally biased region" description="Basic residues" evidence="1">
    <location>
        <begin position="9"/>
        <end position="18"/>
    </location>
</feature>
<name>A0A8A1MAT6_AJECA</name>
<gene>
    <name evidence="3" type="ORF">I7I51_03779</name>
</gene>
<accession>A0A8A1MAT6</accession>
<evidence type="ECO:0000313" key="4">
    <source>
        <dbReference type="Proteomes" id="UP000663671"/>
    </source>
</evidence>
<feature type="region of interest" description="Disordered" evidence="1">
    <location>
        <begin position="1"/>
        <end position="22"/>
    </location>
</feature>
<protein>
    <submittedName>
        <fullName evidence="3">Uncharacterized protein</fullName>
    </submittedName>
</protein>
<keyword evidence="2" id="KW-0812">Transmembrane</keyword>
<dbReference type="Proteomes" id="UP000663671">
    <property type="component" value="Chromosome 5"/>
</dbReference>
<keyword evidence="2" id="KW-1133">Transmembrane helix</keyword>
<reference evidence="3" key="1">
    <citation type="submission" date="2021-01" db="EMBL/GenBank/DDBJ databases">
        <title>Chromosome-level genome assembly of a human fungal pathogen reveals clustering of transcriptionally co-regulated genes.</title>
        <authorList>
            <person name="Voorhies M."/>
            <person name="Cohen S."/>
            <person name="Shea T.P."/>
            <person name="Petrus S."/>
            <person name="Munoz J.F."/>
            <person name="Poplawski S."/>
            <person name="Goldman W.E."/>
            <person name="Michael T."/>
            <person name="Cuomo C.A."/>
            <person name="Sil A."/>
            <person name="Beyhan S."/>
        </authorList>
    </citation>
    <scope>NUCLEOTIDE SEQUENCE</scope>
    <source>
        <strain evidence="3">WU24</strain>
    </source>
</reference>
<evidence type="ECO:0000256" key="1">
    <source>
        <dbReference type="SAM" id="MobiDB-lite"/>
    </source>
</evidence>
<evidence type="ECO:0000256" key="2">
    <source>
        <dbReference type="SAM" id="Phobius"/>
    </source>
</evidence>
<feature type="transmembrane region" description="Helical" evidence="2">
    <location>
        <begin position="160"/>
        <end position="186"/>
    </location>
</feature>
<keyword evidence="2" id="KW-0472">Membrane</keyword>
<dbReference type="VEuPathDB" id="FungiDB:I7I51_03779"/>
<dbReference type="EMBL" id="CP069111">
    <property type="protein sequence ID" value="QSS61602.1"/>
    <property type="molecule type" value="Genomic_DNA"/>
</dbReference>
<dbReference type="AlphaFoldDB" id="A0A8A1MAT6"/>
<organism evidence="3 4">
    <name type="scientific">Ajellomyces capsulatus</name>
    <name type="common">Darling's disease fungus</name>
    <name type="synonym">Histoplasma capsulatum</name>
    <dbReference type="NCBI Taxonomy" id="5037"/>
    <lineage>
        <taxon>Eukaryota</taxon>
        <taxon>Fungi</taxon>
        <taxon>Dikarya</taxon>
        <taxon>Ascomycota</taxon>
        <taxon>Pezizomycotina</taxon>
        <taxon>Eurotiomycetes</taxon>
        <taxon>Eurotiomycetidae</taxon>
        <taxon>Onygenales</taxon>
        <taxon>Ajellomycetaceae</taxon>
        <taxon>Histoplasma</taxon>
    </lineage>
</organism>